<dbReference type="AlphaFoldDB" id="A0A4U5TSF2"/>
<sequence length="145" mass="15597">MNLKVILSIFVICLGLQSCSDDDRRQNNPNLLNVQFEIVLNLSLPQFSPLNFAGNAIYVPGQGIGNDGIIVVNTGSGFVAWDASDPNEFPSDCTRLQIDGLTAASTCQNPNAYSLVTGQPLEDGLSFGLLNYQLNANGDTVRVFN</sequence>
<dbReference type="PROSITE" id="PS51257">
    <property type="entry name" value="PROKAR_LIPOPROTEIN"/>
    <property type="match status" value="1"/>
</dbReference>
<gene>
    <name evidence="1" type="ORF">FCN74_02070</name>
</gene>
<accession>A0A4U5TSF2</accession>
<evidence type="ECO:0000313" key="1">
    <source>
        <dbReference type="EMBL" id="TKS57229.1"/>
    </source>
</evidence>
<dbReference type="OrthoDB" id="1201186at2"/>
<evidence type="ECO:0008006" key="3">
    <source>
        <dbReference type="Google" id="ProtNLM"/>
    </source>
</evidence>
<evidence type="ECO:0000313" key="2">
    <source>
        <dbReference type="Proteomes" id="UP000306552"/>
    </source>
</evidence>
<organism evidence="1 2">
    <name type="scientific">Mesohalobacter halotolerans</name>
    <dbReference type="NCBI Taxonomy" id="1883405"/>
    <lineage>
        <taxon>Bacteria</taxon>
        <taxon>Pseudomonadati</taxon>
        <taxon>Bacteroidota</taxon>
        <taxon>Flavobacteriia</taxon>
        <taxon>Flavobacteriales</taxon>
        <taxon>Flavobacteriaceae</taxon>
        <taxon>Mesohalobacter</taxon>
    </lineage>
</organism>
<name>A0A4U5TSF2_9FLAO</name>
<proteinExistence type="predicted"/>
<protein>
    <recommendedName>
        <fullName evidence="3">Rieske domain-containing protein</fullName>
    </recommendedName>
</protein>
<dbReference type="EMBL" id="SWMU01000001">
    <property type="protein sequence ID" value="TKS57229.1"/>
    <property type="molecule type" value="Genomic_DNA"/>
</dbReference>
<reference evidence="1 2" key="1">
    <citation type="submission" date="2019-04" db="EMBL/GenBank/DDBJ databases">
        <title>Psychroflexus halotolerans sp. nov., isolated from a marine solar saltern.</title>
        <authorList>
            <person name="Feng X."/>
        </authorList>
    </citation>
    <scope>NUCLEOTIDE SEQUENCE [LARGE SCALE GENOMIC DNA]</scope>
    <source>
        <strain evidence="1 2">WDS2C27</strain>
    </source>
</reference>
<dbReference type="RefSeq" id="WP_138930932.1">
    <property type="nucleotide sequence ID" value="NZ_SWMU01000001.1"/>
</dbReference>
<comment type="caution">
    <text evidence="1">The sequence shown here is derived from an EMBL/GenBank/DDBJ whole genome shotgun (WGS) entry which is preliminary data.</text>
</comment>
<dbReference type="Proteomes" id="UP000306552">
    <property type="component" value="Unassembled WGS sequence"/>
</dbReference>
<keyword evidence="2" id="KW-1185">Reference proteome</keyword>